<dbReference type="AlphaFoldDB" id="A0A2P2P1T5"/>
<organism evidence="1">
    <name type="scientific">Rhizophora mucronata</name>
    <name type="common">Asiatic mangrove</name>
    <dbReference type="NCBI Taxonomy" id="61149"/>
    <lineage>
        <taxon>Eukaryota</taxon>
        <taxon>Viridiplantae</taxon>
        <taxon>Streptophyta</taxon>
        <taxon>Embryophyta</taxon>
        <taxon>Tracheophyta</taxon>
        <taxon>Spermatophyta</taxon>
        <taxon>Magnoliopsida</taxon>
        <taxon>eudicotyledons</taxon>
        <taxon>Gunneridae</taxon>
        <taxon>Pentapetalae</taxon>
        <taxon>rosids</taxon>
        <taxon>fabids</taxon>
        <taxon>Malpighiales</taxon>
        <taxon>Rhizophoraceae</taxon>
        <taxon>Rhizophora</taxon>
    </lineage>
</organism>
<evidence type="ECO:0000313" key="1">
    <source>
        <dbReference type="EMBL" id="MBX48766.1"/>
    </source>
</evidence>
<proteinExistence type="predicted"/>
<sequence>MFVKAILVTRLRFSVISGSNPLFLFGRAQNFCNMICLLSLVSQQFLRSNDFFSKL</sequence>
<accession>A0A2P2P1T5</accession>
<name>A0A2P2P1T5_RHIMU</name>
<reference evidence="1" key="1">
    <citation type="submission" date="2018-02" db="EMBL/GenBank/DDBJ databases">
        <title>Rhizophora mucronata_Transcriptome.</title>
        <authorList>
            <person name="Meera S.P."/>
            <person name="Sreeshan A."/>
            <person name="Augustine A."/>
        </authorList>
    </citation>
    <scope>NUCLEOTIDE SEQUENCE</scope>
    <source>
        <tissue evidence="1">Leaf</tissue>
    </source>
</reference>
<dbReference type="EMBL" id="GGEC01068282">
    <property type="protein sequence ID" value="MBX48766.1"/>
    <property type="molecule type" value="Transcribed_RNA"/>
</dbReference>
<protein>
    <submittedName>
        <fullName evidence="1">Uncharacterized protein</fullName>
    </submittedName>
</protein>